<gene>
    <name evidence="9" type="ORF">TCAL_11053</name>
</gene>
<dbReference type="Pfam" id="PF01400">
    <property type="entry name" value="Astacin"/>
    <property type="match status" value="1"/>
</dbReference>
<keyword evidence="5 6" id="KW-0482">Metalloprotease</keyword>
<keyword evidence="1 6" id="KW-0645">Protease</keyword>
<keyword evidence="10" id="KW-1185">Reference proteome</keyword>
<feature type="binding site" evidence="6">
    <location>
        <position position="177"/>
    </location>
    <ligand>
        <name>Zn(2+)</name>
        <dbReference type="ChEBI" id="CHEBI:29105"/>
        <note>catalytic</note>
    </ligand>
</feature>
<evidence type="ECO:0000256" key="1">
    <source>
        <dbReference type="ARBA" id="ARBA00022670"/>
    </source>
</evidence>
<dbReference type="AlphaFoldDB" id="A0A553P647"/>
<dbReference type="GO" id="GO:0008270">
    <property type="term" value="F:zinc ion binding"/>
    <property type="evidence" value="ECO:0007669"/>
    <property type="project" value="UniProtKB-UniRule"/>
</dbReference>
<dbReference type="InterPro" id="IPR006026">
    <property type="entry name" value="Peptidase_Metallo"/>
</dbReference>
<dbReference type="InterPro" id="IPR001506">
    <property type="entry name" value="Peptidase_M12A"/>
</dbReference>
<dbReference type="PRINTS" id="PR00480">
    <property type="entry name" value="ASTACIN"/>
</dbReference>
<dbReference type="OMA" id="HEKEVIY"/>
<reference evidence="9 10" key="1">
    <citation type="journal article" date="2018" name="Nat. Ecol. Evol.">
        <title>Genomic signatures of mitonuclear coevolution across populations of Tigriopus californicus.</title>
        <authorList>
            <person name="Barreto F.S."/>
            <person name="Watson E.T."/>
            <person name="Lima T.G."/>
            <person name="Willett C.S."/>
            <person name="Edmands S."/>
            <person name="Li W."/>
            <person name="Burton R.S."/>
        </authorList>
    </citation>
    <scope>NUCLEOTIDE SEQUENCE [LARGE SCALE GENOMIC DNA]</scope>
    <source>
        <strain evidence="9 10">San Diego</strain>
    </source>
</reference>
<feature type="binding site" evidence="6">
    <location>
        <position position="173"/>
    </location>
    <ligand>
        <name>Zn(2+)</name>
        <dbReference type="ChEBI" id="CHEBI:29105"/>
        <note>catalytic</note>
    </ligand>
</feature>
<name>A0A553P647_TIGCA</name>
<organism evidence="9 10">
    <name type="scientific">Tigriopus californicus</name>
    <name type="common">Marine copepod</name>
    <dbReference type="NCBI Taxonomy" id="6832"/>
    <lineage>
        <taxon>Eukaryota</taxon>
        <taxon>Metazoa</taxon>
        <taxon>Ecdysozoa</taxon>
        <taxon>Arthropoda</taxon>
        <taxon>Crustacea</taxon>
        <taxon>Multicrustacea</taxon>
        <taxon>Hexanauplia</taxon>
        <taxon>Copepoda</taxon>
        <taxon>Harpacticoida</taxon>
        <taxon>Harpacticidae</taxon>
        <taxon>Tigriopus</taxon>
    </lineage>
</organism>
<evidence type="ECO:0000313" key="9">
    <source>
        <dbReference type="EMBL" id="TRY73167.1"/>
    </source>
</evidence>
<dbReference type="Proteomes" id="UP000318571">
    <property type="component" value="Chromosome 3"/>
</dbReference>
<protein>
    <recommendedName>
        <fullName evidence="7">Metalloendopeptidase</fullName>
        <ecNumber evidence="7">3.4.24.-</ecNumber>
    </recommendedName>
</protein>
<proteinExistence type="predicted"/>
<dbReference type="GO" id="GO:0004222">
    <property type="term" value="F:metalloendopeptidase activity"/>
    <property type="evidence" value="ECO:0007669"/>
    <property type="project" value="UniProtKB-UniRule"/>
</dbReference>
<sequence>MKHQYLRSLILACAIIGNHGKAFLDDYFVEYEDDSYGFSPIRDFFTPRERTIKMGDMRLTNTQYSMFFGRHQQKRSGAFGEHLRWPKGDIPYAFSKGDKEPLDHEKEVIYEGIEILNSKLHGCIKIRPKNSYDRHFVTITRGEGGKCFANVGRIKKNRINLDSKCYHKSVVMHEFIHAIGFYHEHQRIDRDDHIEIQWDNIKDKLQFAFKQQINTDTFGVPYDHLSIMHYTWRAFAKDRSKPTIESKHHSIPTKKLGSSHEPTDYDVMKIKRMYGCDGGYDGYTHSDQLSPNYDSGLDYSQGVFHEDKDYSDFDTSAYGGSPNGDEYYGEENVSPNAAFSAVFYDGFY</sequence>
<feature type="active site" evidence="6">
    <location>
        <position position="174"/>
    </location>
</feature>
<accession>A0A553P647</accession>
<comment type="caution">
    <text evidence="6">Lacks conserved residue(s) required for the propagation of feature annotation.</text>
</comment>
<evidence type="ECO:0000256" key="6">
    <source>
        <dbReference type="PROSITE-ProRule" id="PRU01211"/>
    </source>
</evidence>
<dbReference type="PROSITE" id="PS51864">
    <property type="entry name" value="ASTACIN"/>
    <property type="match status" value="1"/>
</dbReference>
<dbReference type="PANTHER" id="PTHR10127">
    <property type="entry name" value="DISCOIDIN, CUB, EGF, LAMININ , AND ZINC METALLOPROTEASE DOMAIN CONTAINING"/>
    <property type="match status" value="1"/>
</dbReference>
<dbReference type="SUPFAM" id="SSF55486">
    <property type="entry name" value="Metalloproteases ('zincins'), catalytic domain"/>
    <property type="match status" value="1"/>
</dbReference>
<evidence type="ECO:0000256" key="5">
    <source>
        <dbReference type="ARBA" id="ARBA00023049"/>
    </source>
</evidence>
<evidence type="ECO:0000256" key="3">
    <source>
        <dbReference type="ARBA" id="ARBA00022801"/>
    </source>
</evidence>
<evidence type="ECO:0000259" key="8">
    <source>
        <dbReference type="PROSITE" id="PS51864"/>
    </source>
</evidence>
<evidence type="ECO:0000256" key="2">
    <source>
        <dbReference type="ARBA" id="ARBA00022723"/>
    </source>
</evidence>
<evidence type="ECO:0000256" key="4">
    <source>
        <dbReference type="ARBA" id="ARBA00022833"/>
    </source>
</evidence>
<dbReference type="STRING" id="6832.A0A553P647"/>
<dbReference type="Gene3D" id="3.40.390.10">
    <property type="entry name" value="Collagenase (Catalytic Domain)"/>
    <property type="match status" value="1"/>
</dbReference>
<evidence type="ECO:0000256" key="7">
    <source>
        <dbReference type="RuleBase" id="RU361183"/>
    </source>
</evidence>
<comment type="cofactor">
    <cofactor evidence="6 7">
        <name>Zn(2+)</name>
        <dbReference type="ChEBI" id="CHEBI:29105"/>
    </cofactor>
    <text evidence="6 7">Binds 1 zinc ion per subunit.</text>
</comment>
<dbReference type="EMBL" id="VCGU01000007">
    <property type="protein sequence ID" value="TRY73167.1"/>
    <property type="molecule type" value="Genomic_DNA"/>
</dbReference>
<evidence type="ECO:0000313" key="10">
    <source>
        <dbReference type="Proteomes" id="UP000318571"/>
    </source>
</evidence>
<comment type="caution">
    <text evidence="9">The sequence shown here is derived from an EMBL/GenBank/DDBJ whole genome shotgun (WGS) entry which is preliminary data.</text>
</comment>
<dbReference type="PANTHER" id="PTHR10127:SF780">
    <property type="entry name" value="METALLOENDOPEPTIDASE"/>
    <property type="match status" value="1"/>
</dbReference>
<feature type="domain" description="Peptidase M12A" evidence="8">
    <location>
        <begin position="72"/>
        <end position="277"/>
    </location>
</feature>
<dbReference type="OrthoDB" id="291007at2759"/>
<dbReference type="GO" id="GO:0006508">
    <property type="term" value="P:proteolysis"/>
    <property type="evidence" value="ECO:0007669"/>
    <property type="project" value="UniProtKB-KW"/>
</dbReference>
<dbReference type="SMART" id="SM00235">
    <property type="entry name" value="ZnMc"/>
    <property type="match status" value="1"/>
</dbReference>
<keyword evidence="2 6" id="KW-0479">Metal-binding</keyword>
<keyword evidence="4 6" id="KW-0862">Zinc</keyword>
<dbReference type="EC" id="3.4.24.-" evidence="7"/>
<keyword evidence="3 6" id="KW-0378">Hydrolase</keyword>
<dbReference type="InterPro" id="IPR024079">
    <property type="entry name" value="MetalloPept_cat_dom_sf"/>
</dbReference>
<feature type="binding site" evidence="6">
    <location>
        <position position="183"/>
    </location>
    <ligand>
        <name>Zn(2+)</name>
        <dbReference type="ChEBI" id="CHEBI:29105"/>
        <note>catalytic</note>
    </ligand>
</feature>